<dbReference type="EMBL" id="UZAJ01002689">
    <property type="protein sequence ID" value="VDO37875.1"/>
    <property type="molecule type" value="Genomic_DNA"/>
</dbReference>
<proteinExistence type="predicted"/>
<evidence type="ECO:0000313" key="2">
    <source>
        <dbReference type="Proteomes" id="UP000267606"/>
    </source>
</evidence>
<dbReference type="WBParaSite" id="OFLC_0000382101-mRNA-1">
    <property type="protein sequence ID" value="OFLC_0000382101-mRNA-1"/>
    <property type="gene ID" value="OFLC_0000382101"/>
</dbReference>
<gene>
    <name evidence="1" type="ORF">OFLC_LOCUS3823</name>
</gene>
<dbReference type="Proteomes" id="UP000267606">
    <property type="component" value="Unassembled WGS sequence"/>
</dbReference>
<reference evidence="1 2" key="2">
    <citation type="submission" date="2018-11" db="EMBL/GenBank/DDBJ databases">
        <authorList>
            <consortium name="Pathogen Informatics"/>
        </authorList>
    </citation>
    <scope>NUCLEOTIDE SEQUENCE [LARGE SCALE GENOMIC DNA]</scope>
</reference>
<organism evidence="3">
    <name type="scientific">Onchocerca flexuosa</name>
    <dbReference type="NCBI Taxonomy" id="387005"/>
    <lineage>
        <taxon>Eukaryota</taxon>
        <taxon>Metazoa</taxon>
        <taxon>Ecdysozoa</taxon>
        <taxon>Nematoda</taxon>
        <taxon>Chromadorea</taxon>
        <taxon>Rhabditida</taxon>
        <taxon>Spirurina</taxon>
        <taxon>Spiruromorpha</taxon>
        <taxon>Filarioidea</taxon>
        <taxon>Onchocercidae</taxon>
        <taxon>Onchocerca</taxon>
    </lineage>
</organism>
<reference evidence="3" key="1">
    <citation type="submission" date="2016-06" db="UniProtKB">
        <authorList>
            <consortium name="WormBaseParasite"/>
        </authorList>
    </citation>
    <scope>IDENTIFICATION</scope>
</reference>
<sequence length="92" mass="10497">MERKIFNKLARRERERENEWVLWTTSNDVILEKASRVDVTGHGATISDEVVSLGGQSCYSLFDAKSRAVDPLNKRLRGRMCPVAHELCMNFG</sequence>
<evidence type="ECO:0000313" key="3">
    <source>
        <dbReference type="WBParaSite" id="OFLC_0000382101-mRNA-1"/>
    </source>
</evidence>
<keyword evidence="2" id="KW-1185">Reference proteome</keyword>
<name>A0A183H8L0_9BILA</name>
<evidence type="ECO:0000313" key="1">
    <source>
        <dbReference type="EMBL" id="VDO37875.1"/>
    </source>
</evidence>
<protein>
    <submittedName>
        <fullName evidence="3">CMP/dCMP-type deaminase domain-containing protein</fullName>
    </submittedName>
</protein>
<dbReference type="AlphaFoldDB" id="A0A183H8L0"/>
<accession>A0A183H8L0</accession>